<accession>A0A5N0V6Q6</accession>
<dbReference type="SUPFAM" id="SSF48008">
    <property type="entry name" value="GntR ligand-binding domain-like"/>
    <property type="match status" value="1"/>
</dbReference>
<organism evidence="6 7">
    <name type="scientific">Amycolatopsis acidicola</name>
    <dbReference type="NCBI Taxonomy" id="2596893"/>
    <lineage>
        <taxon>Bacteria</taxon>
        <taxon>Bacillati</taxon>
        <taxon>Actinomycetota</taxon>
        <taxon>Actinomycetes</taxon>
        <taxon>Pseudonocardiales</taxon>
        <taxon>Pseudonocardiaceae</taxon>
        <taxon>Amycolatopsis</taxon>
    </lineage>
</organism>
<dbReference type="GO" id="GO:0003700">
    <property type="term" value="F:DNA-binding transcription factor activity"/>
    <property type="evidence" value="ECO:0007669"/>
    <property type="project" value="InterPro"/>
</dbReference>
<dbReference type="PANTHER" id="PTHR43537">
    <property type="entry name" value="TRANSCRIPTIONAL REGULATOR, GNTR FAMILY"/>
    <property type="match status" value="1"/>
</dbReference>
<keyword evidence="7" id="KW-1185">Reference proteome</keyword>
<reference evidence="6" key="1">
    <citation type="submission" date="2019-09" db="EMBL/GenBank/DDBJ databases">
        <authorList>
            <person name="Teo W.F.A."/>
            <person name="Duangmal K."/>
        </authorList>
    </citation>
    <scope>NUCLEOTIDE SEQUENCE [LARGE SCALE GENOMIC DNA]</scope>
    <source>
        <strain evidence="6">K81G1</strain>
    </source>
</reference>
<evidence type="ECO:0000313" key="7">
    <source>
        <dbReference type="Proteomes" id="UP000319769"/>
    </source>
</evidence>
<dbReference type="Pfam" id="PF07729">
    <property type="entry name" value="FCD"/>
    <property type="match status" value="1"/>
</dbReference>
<dbReference type="InterPro" id="IPR011711">
    <property type="entry name" value="GntR_C"/>
</dbReference>
<name>A0A5N0V6Q6_9PSEU</name>
<dbReference type="OrthoDB" id="9816161at2"/>
<dbReference type="PANTHER" id="PTHR43537:SF24">
    <property type="entry name" value="GLUCONATE OPERON TRANSCRIPTIONAL REPRESSOR"/>
    <property type="match status" value="1"/>
</dbReference>
<evidence type="ECO:0000256" key="4">
    <source>
        <dbReference type="SAM" id="MobiDB-lite"/>
    </source>
</evidence>
<dbReference type="Gene3D" id="1.20.120.530">
    <property type="entry name" value="GntR ligand-binding domain-like"/>
    <property type="match status" value="1"/>
</dbReference>
<comment type="caution">
    <text evidence="6">The sequence shown here is derived from an EMBL/GenBank/DDBJ whole genome shotgun (WGS) entry which is preliminary data.</text>
</comment>
<evidence type="ECO:0000256" key="1">
    <source>
        <dbReference type="ARBA" id="ARBA00023015"/>
    </source>
</evidence>
<dbReference type="SMART" id="SM00345">
    <property type="entry name" value="HTH_GNTR"/>
    <property type="match status" value="1"/>
</dbReference>
<dbReference type="Gene3D" id="1.10.10.10">
    <property type="entry name" value="Winged helix-like DNA-binding domain superfamily/Winged helix DNA-binding domain"/>
    <property type="match status" value="1"/>
</dbReference>
<dbReference type="InterPro" id="IPR036390">
    <property type="entry name" value="WH_DNA-bd_sf"/>
</dbReference>
<protein>
    <submittedName>
        <fullName evidence="6">GntR family transcriptional regulator</fullName>
    </submittedName>
</protein>
<evidence type="ECO:0000256" key="3">
    <source>
        <dbReference type="ARBA" id="ARBA00023163"/>
    </source>
</evidence>
<dbReference type="EMBL" id="VMNW02000020">
    <property type="protein sequence ID" value="KAA9160750.1"/>
    <property type="molecule type" value="Genomic_DNA"/>
</dbReference>
<dbReference type="SUPFAM" id="SSF46785">
    <property type="entry name" value="Winged helix' DNA-binding domain"/>
    <property type="match status" value="1"/>
</dbReference>
<dbReference type="InterPro" id="IPR000524">
    <property type="entry name" value="Tscrpt_reg_HTH_GntR"/>
</dbReference>
<dbReference type="InterPro" id="IPR036388">
    <property type="entry name" value="WH-like_DNA-bd_sf"/>
</dbReference>
<keyword evidence="2" id="KW-0238">DNA-binding</keyword>
<feature type="region of interest" description="Disordered" evidence="4">
    <location>
        <begin position="138"/>
        <end position="197"/>
    </location>
</feature>
<dbReference type="Proteomes" id="UP000319769">
    <property type="component" value="Unassembled WGS sequence"/>
</dbReference>
<gene>
    <name evidence="6" type="ORF">FPZ12_016545</name>
</gene>
<feature type="domain" description="HTH gntR-type" evidence="5">
    <location>
        <begin position="1"/>
        <end position="66"/>
    </location>
</feature>
<feature type="compositionally biased region" description="Low complexity" evidence="4">
    <location>
        <begin position="148"/>
        <end position="157"/>
    </location>
</feature>
<evidence type="ECO:0000313" key="6">
    <source>
        <dbReference type="EMBL" id="KAA9160750.1"/>
    </source>
</evidence>
<feature type="compositionally biased region" description="Basic residues" evidence="4">
    <location>
        <begin position="158"/>
        <end position="190"/>
    </location>
</feature>
<dbReference type="InterPro" id="IPR008920">
    <property type="entry name" value="TF_FadR/GntR_C"/>
</dbReference>
<dbReference type="Pfam" id="PF00392">
    <property type="entry name" value="GntR"/>
    <property type="match status" value="1"/>
</dbReference>
<proteinExistence type="predicted"/>
<dbReference type="GO" id="GO:0003677">
    <property type="term" value="F:DNA binding"/>
    <property type="evidence" value="ECO:0007669"/>
    <property type="project" value="UniProtKB-KW"/>
</dbReference>
<evidence type="ECO:0000256" key="2">
    <source>
        <dbReference type="ARBA" id="ARBA00023125"/>
    </source>
</evidence>
<dbReference type="AlphaFoldDB" id="A0A5N0V6Q6"/>
<keyword evidence="3" id="KW-0804">Transcription</keyword>
<evidence type="ECO:0000259" key="5">
    <source>
        <dbReference type="PROSITE" id="PS50949"/>
    </source>
</evidence>
<sequence length="197" mass="22106">MRQAISAAIREAIASGEFAPNQRLIEDDLAVHYGTTRAVIRAALTDVRSDGLVVRSPRRGVRVRAVPAEEALEIAEVRMALEPLCAEYAARRASVSQVDEVRGLGKTLADAADRGDCVGFASLERDLRREIVAAGGQRVAPGRRGRRSQGAARPARSAARRGRLPRRWRSRERGRRWWHRGRRRPPRARRRPADWPR</sequence>
<dbReference type="PROSITE" id="PS50949">
    <property type="entry name" value="HTH_GNTR"/>
    <property type="match status" value="1"/>
</dbReference>
<keyword evidence="1" id="KW-0805">Transcription regulation</keyword>